<dbReference type="AlphaFoldDB" id="A0A1C6XBM8"/>
<proteinExistence type="predicted"/>
<evidence type="ECO:0000313" key="3">
    <source>
        <dbReference type="EMBL" id="SCM01138.1"/>
    </source>
</evidence>
<dbReference type="Gene3D" id="3.40.50.150">
    <property type="entry name" value="Vaccinia Virus protein VP39"/>
    <property type="match status" value="1"/>
</dbReference>
<evidence type="ECO:0000256" key="1">
    <source>
        <dbReference type="SAM" id="Coils"/>
    </source>
</evidence>
<dbReference type="InterPro" id="IPR019446">
    <property type="entry name" value="BMT5-like"/>
</dbReference>
<dbReference type="Pfam" id="PF10354">
    <property type="entry name" value="BMT5-like"/>
    <property type="match status" value="1"/>
</dbReference>
<name>A0A1C6XBM8_PLACU</name>
<dbReference type="Proteomes" id="UP000507163">
    <property type="component" value="Chromosome 7"/>
</dbReference>
<feature type="coiled-coil region" evidence="1">
    <location>
        <begin position="77"/>
        <end position="104"/>
    </location>
</feature>
<sequence>MMKFGRFIKQWEFNYFLKPRSNHFNSGNYQINGKQKEMSIFKKLILIGGGEWTEDKETEIKEKKKYSLEKDCVKKWNTFLEENYEKIKTELNKKERQAKNMYEQYLYECVKNYNYNDLLIADIIYKNNQKILCIGEGNLSFSALLQKKLLNCNVVASSMEHEDLLEQNYGQLFIKNKKILETNGGIYIQNINVETVDKHFLKNMFDIIIFNFPFTLPSKEFVEQKWNKQLASQNEEKKNSYIKYYKKAEYYLMNKLIYYLFKNSYILLKEDGYLHLRINDKYLTCSFPNDFNMDFQQKIDFYDSYFIYKNMKYVPSMYNYNFFNNKGKTNVMFTSHGKIFKGFKMEYTSTLVFKKIRNEKNRKNSIIITD</sequence>
<accession>A0A1C6XBM8</accession>
<evidence type="ECO:0000259" key="2">
    <source>
        <dbReference type="Pfam" id="PF10354"/>
    </source>
</evidence>
<evidence type="ECO:0000313" key="4">
    <source>
        <dbReference type="Proteomes" id="UP000507163"/>
    </source>
</evidence>
<feature type="domain" description="25S rRNA (uridine-N(3))-methyltransferase BMT5-like" evidence="2">
    <location>
        <begin position="132"/>
        <end position="283"/>
    </location>
</feature>
<dbReference type="SUPFAM" id="SSF53335">
    <property type="entry name" value="S-adenosyl-L-methionine-dependent methyltransferases"/>
    <property type="match status" value="1"/>
</dbReference>
<gene>
    <name evidence="3" type="ORF">PCHAJ_000138700</name>
</gene>
<dbReference type="EMBL" id="LT608173">
    <property type="protein sequence ID" value="SCM01138.1"/>
    <property type="molecule type" value="Genomic_DNA"/>
</dbReference>
<dbReference type="GO" id="GO:0070475">
    <property type="term" value="P:rRNA base methylation"/>
    <property type="evidence" value="ECO:0007669"/>
    <property type="project" value="InterPro"/>
</dbReference>
<keyword evidence="1" id="KW-0175">Coiled coil</keyword>
<reference evidence="3 4" key="1">
    <citation type="submission" date="2016-08" db="EMBL/GenBank/DDBJ databases">
        <authorList>
            <consortium name="Pathogen Informatics"/>
        </authorList>
    </citation>
    <scope>NUCLEOTIDE SEQUENCE [LARGE SCALE GENOMIC DNA]</scope>
    <source>
        <strain evidence="3 4">AJ</strain>
    </source>
</reference>
<dbReference type="GO" id="GO:0070042">
    <property type="term" value="F:rRNA (uridine-N3-)-methyltransferase activity"/>
    <property type="evidence" value="ECO:0007669"/>
    <property type="project" value="InterPro"/>
</dbReference>
<organism evidence="3 4">
    <name type="scientific">Plasmodium chabaudi chabaudi</name>
    <dbReference type="NCBI Taxonomy" id="31271"/>
    <lineage>
        <taxon>Eukaryota</taxon>
        <taxon>Sar</taxon>
        <taxon>Alveolata</taxon>
        <taxon>Apicomplexa</taxon>
        <taxon>Aconoidasida</taxon>
        <taxon>Haemosporida</taxon>
        <taxon>Plasmodiidae</taxon>
        <taxon>Plasmodium</taxon>
        <taxon>Plasmodium (Vinckeia)</taxon>
    </lineage>
</organism>
<dbReference type="InterPro" id="IPR029063">
    <property type="entry name" value="SAM-dependent_MTases_sf"/>
</dbReference>
<protein>
    <recommendedName>
        <fullName evidence="2">25S rRNA (uridine-N(3))-methyltransferase BMT5-like domain-containing protein</fullName>
    </recommendedName>
</protein>